<gene>
    <name evidence="6" type="ORF">DWV08_13660</name>
    <name evidence="7" type="ORF">DXU92_05410</name>
</gene>
<proteinExistence type="predicted"/>
<reference evidence="7 9" key="2">
    <citation type="submission" date="2018-08" db="EMBL/GenBank/DDBJ databases">
        <title>Brachybacterium saurashtrense DSM 23186.</title>
        <authorList>
            <person name="Li Y."/>
        </authorList>
    </citation>
    <scope>NUCLEOTIDE SEQUENCE [LARGE SCALE GENOMIC DNA]</scope>
    <source>
        <strain evidence="7 9">DSM 23186</strain>
    </source>
</reference>
<dbReference type="Proteomes" id="UP000254236">
    <property type="component" value="Chromosome"/>
</dbReference>
<dbReference type="Pfam" id="PF02909">
    <property type="entry name" value="TetR_C_1"/>
    <property type="match status" value="1"/>
</dbReference>
<dbReference type="KEGG" id="bsau:DWV08_13660"/>
<dbReference type="EMBL" id="QSWH01000002">
    <property type="protein sequence ID" value="RRR24295.1"/>
    <property type="molecule type" value="Genomic_DNA"/>
</dbReference>
<dbReference type="EMBL" id="CP031356">
    <property type="protein sequence ID" value="AXK46554.1"/>
    <property type="molecule type" value="Genomic_DNA"/>
</dbReference>
<dbReference type="InterPro" id="IPR001647">
    <property type="entry name" value="HTH_TetR"/>
</dbReference>
<evidence type="ECO:0000259" key="5">
    <source>
        <dbReference type="PROSITE" id="PS50977"/>
    </source>
</evidence>
<dbReference type="GO" id="GO:0045892">
    <property type="term" value="P:negative regulation of DNA-templated transcription"/>
    <property type="evidence" value="ECO:0007669"/>
    <property type="project" value="InterPro"/>
</dbReference>
<keyword evidence="2 4" id="KW-0238">DNA-binding</keyword>
<keyword evidence="1" id="KW-0805">Transcription regulation</keyword>
<dbReference type="Gene3D" id="1.10.357.10">
    <property type="entry name" value="Tetracycline Repressor, domain 2"/>
    <property type="match status" value="1"/>
</dbReference>
<evidence type="ECO:0000313" key="9">
    <source>
        <dbReference type="Proteomes" id="UP000282185"/>
    </source>
</evidence>
<dbReference type="AlphaFoldDB" id="A0A345YRK2"/>
<feature type="DNA-binding region" description="H-T-H motif" evidence="4">
    <location>
        <begin position="40"/>
        <end position="59"/>
    </location>
</feature>
<keyword evidence="8" id="KW-1185">Reference proteome</keyword>
<dbReference type="SUPFAM" id="SSF48498">
    <property type="entry name" value="Tetracyclin repressor-like, C-terminal domain"/>
    <property type="match status" value="1"/>
</dbReference>
<dbReference type="Pfam" id="PF00440">
    <property type="entry name" value="TetR_N"/>
    <property type="match status" value="1"/>
</dbReference>
<dbReference type="InterPro" id="IPR036271">
    <property type="entry name" value="Tet_transcr_reg_TetR-rel_C_sf"/>
</dbReference>
<dbReference type="PANTHER" id="PTHR30055">
    <property type="entry name" value="HTH-TYPE TRANSCRIPTIONAL REGULATOR RUTR"/>
    <property type="match status" value="1"/>
</dbReference>
<dbReference type="SUPFAM" id="SSF46689">
    <property type="entry name" value="Homeodomain-like"/>
    <property type="match status" value="1"/>
</dbReference>
<evidence type="ECO:0000256" key="4">
    <source>
        <dbReference type="PROSITE-ProRule" id="PRU00335"/>
    </source>
</evidence>
<feature type="domain" description="HTH tetR-type" evidence="5">
    <location>
        <begin position="17"/>
        <end position="77"/>
    </location>
</feature>
<dbReference type="OrthoDB" id="329481at2"/>
<protein>
    <submittedName>
        <fullName evidence="7">TetR/AcrR family transcriptional regulator</fullName>
    </submittedName>
</protein>
<organism evidence="7 9">
    <name type="scientific">Brachybacterium saurashtrense</name>
    <dbReference type="NCBI Taxonomy" id="556288"/>
    <lineage>
        <taxon>Bacteria</taxon>
        <taxon>Bacillati</taxon>
        <taxon>Actinomycetota</taxon>
        <taxon>Actinomycetes</taxon>
        <taxon>Micrococcales</taxon>
        <taxon>Dermabacteraceae</taxon>
        <taxon>Brachybacterium</taxon>
    </lineage>
</organism>
<name>A0A345YRK2_9MICO</name>
<dbReference type="PANTHER" id="PTHR30055:SF151">
    <property type="entry name" value="TRANSCRIPTIONAL REGULATORY PROTEIN"/>
    <property type="match status" value="1"/>
</dbReference>
<dbReference type="InterPro" id="IPR050109">
    <property type="entry name" value="HTH-type_TetR-like_transc_reg"/>
</dbReference>
<evidence type="ECO:0000256" key="3">
    <source>
        <dbReference type="ARBA" id="ARBA00023163"/>
    </source>
</evidence>
<evidence type="ECO:0000313" key="8">
    <source>
        <dbReference type="Proteomes" id="UP000254236"/>
    </source>
</evidence>
<reference evidence="6 8" key="1">
    <citation type="submission" date="2018-07" db="EMBL/GenBank/DDBJ databases">
        <title>Brachybacterium saurashtrense DSM 23186 genome sequence.</title>
        <authorList>
            <person name="Guo L."/>
        </authorList>
    </citation>
    <scope>NUCLEOTIDE SEQUENCE [LARGE SCALE GENOMIC DNA]</scope>
    <source>
        <strain evidence="6 8">DSM 23186</strain>
    </source>
</reference>
<evidence type="ECO:0000256" key="1">
    <source>
        <dbReference type="ARBA" id="ARBA00023015"/>
    </source>
</evidence>
<dbReference type="Proteomes" id="UP000282185">
    <property type="component" value="Unassembled WGS sequence"/>
</dbReference>
<dbReference type="InterPro" id="IPR009057">
    <property type="entry name" value="Homeodomain-like_sf"/>
</dbReference>
<dbReference type="PROSITE" id="PS50977">
    <property type="entry name" value="HTH_TETR_2"/>
    <property type="match status" value="1"/>
</dbReference>
<evidence type="ECO:0000313" key="6">
    <source>
        <dbReference type="EMBL" id="AXK46554.1"/>
    </source>
</evidence>
<dbReference type="GO" id="GO:0000976">
    <property type="term" value="F:transcription cis-regulatory region binding"/>
    <property type="evidence" value="ECO:0007669"/>
    <property type="project" value="TreeGrafter"/>
</dbReference>
<accession>A0A345YRK2</accession>
<dbReference type="GO" id="GO:0003700">
    <property type="term" value="F:DNA-binding transcription factor activity"/>
    <property type="evidence" value="ECO:0007669"/>
    <property type="project" value="TreeGrafter"/>
</dbReference>
<evidence type="ECO:0000313" key="7">
    <source>
        <dbReference type="EMBL" id="RRR24295.1"/>
    </source>
</evidence>
<dbReference type="RefSeq" id="WP_115414303.1">
    <property type="nucleotide sequence ID" value="NZ_CP031356.1"/>
</dbReference>
<evidence type="ECO:0000256" key="2">
    <source>
        <dbReference type="ARBA" id="ARBA00023125"/>
    </source>
</evidence>
<dbReference type="InterPro" id="IPR004111">
    <property type="entry name" value="Repressor_TetR_C"/>
</dbReference>
<sequence>MATRAPTSRRERPAKPALSREAIVEAALRVLERDGAEKLTIRRVADELDTGPASLYVYVKNVTVLHALLVDGLLADLDLTWDGDEPWRERLHRLIADYIGLLTVHGNLARSAMFVWPEGPHYLSLIDVLLRLLRTAGLDEKSAAWGIDLLLQHASITAAEWAARSSGTGQEIGELAAALASADPERHSTLAAFGTATFTQGTPEERHRWALDTLLEGITHRRP</sequence>
<keyword evidence="3" id="KW-0804">Transcription</keyword>